<evidence type="ECO:0000256" key="1">
    <source>
        <dbReference type="ARBA" id="ARBA00009981"/>
    </source>
</evidence>
<dbReference type="PANTHER" id="PTHR33713">
    <property type="entry name" value="ANTITOXIN YAFN-RELATED"/>
    <property type="match status" value="1"/>
</dbReference>
<dbReference type="InterPro" id="IPR006442">
    <property type="entry name" value="Antitoxin_Phd/YefM"/>
</dbReference>
<dbReference type="NCBIfam" id="TIGR01552">
    <property type="entry name" value="phd_fam"/>
    <property type="match status" value="1"/>
</dbReference>
<comment type="caution">
    <text evidence="3">The sequence shown here is derived from an EMBL/GenBank/DDBJ whole genome shotgun (WGS) entry which is preliminary data.</text>
</comment>
<protein>
    <recommendedName>
        <fullName evidence="2">Antitoxin</fullName>
    </recommendedName>
</protein>
<dbReference type="SUPFAM" id="SSF143120">
    <property type="entry name" value="YefM-like"/>
    <property type="match status" value="1"/>
</dbReference>
<comment type="similarity">
    <text evidence="1 2">Belongs to the phD/YefM antitoxin family.</text>
</comment>
<organism evidence="3 4">
    <name type="scientific">Hassallia byssoidea VB512170</name>
    <dbReference type="NCBI Taxonomy" id="1304833"/>
    <lineage>
        <taxon>Bacteria</taxon>
        <taxon>Bacillati</taxon>
        <taxon>Cyanobacteriota</taxon>
        <taxon>Cyanophyceae</taxon>
        <taxon>Nostocales</taxon>
        <taxon>Tolypothrichaceae</taxon>
        <taxon>Hassallia</taxon>
    </lineage>
</organism>
<name>A0A846H634_9CYAN</name>
<proteinExistence type="inferred from homology"/>
<evidence type="ECO:0000256" key="2">
    <source>
        <dbReference type="RuleBase" id="RU362080"/>
    </source>
</evidence>
<sequence length="84" mass="9724">MNRIWQLQEAKNKFSEVVEEAIQQGPQVITKRGVEVAIVLSYVEYCKMMASQKKLSTFFRESPLAEVELDLNRDKSNTRGDFIL</sequence>
<dbReference type="Proteomes" id="UP000031549">
    <property type="component" value="Unassembled WGS sequence"/>
</dbReference>
<dbReference type="Gene3D" id="3.40.1620.10">
    <property type="entry name" value="YefM-like domain"/>
    <property type="match status" value="1"/>
</dbReference>
<dbReference type="InterPro" id="IPR051405">
    <property type="entry name" value="phD/YefM_antitoxin"/>
</dbReference>
<dbReference type="InterPro" id="IPR036165">
    <property type="entry name" value="YefM-like_sf"/>
</dbReference>
<dbReference type="PANTHER" id="PTHR33713:SF9">
    <property type="entry name" value="ANTITOXIN"/>
    <property type="match status" value="1"/>
</dbReference>
<dbReference type="AlphaFoldDB" id="A0A846H634"/>
<gene>
    <name evidence="3" type="ORF">PI95_009635</name>
</gene>
<accession>A0A846H634</accession>
<keyword evidence="4" id="KW-1185">Reference proteome</keyword>
<evidence type="ECO:0000313" key="4">
    <source>
        <dbReference type="Proteomes" id="UP000031549"/>
    </source>
</evidence>
<reference evidence="3 4" key="1">
    <citation type="journal article" date="2015" name="Genome Announc.">
        <title>Draft Genome Sequence of Cyanobacterium Hassallia byssoidea Strain VB512170, Isolated from Monuments in India.</title>
        <authorList>
            <person name="Singh D."/>
            <person name="Chandrababunaidu M.M."/>
            <person name="Panda A."/>
            <person name="Sen D."/>
            <person name="Bhattacharyya S."/>
            <person name="Adhikary S.P."/>
            <person name="Tripathy S."/>
        </authorList>
    </citation>
    <scope>NUCLEOTIDE SEQUENCE [LARGE SCALE GENOMIC DNA]</scope>
    <source>
        <strain evidence="3 4">VB512170</strain>
    </source>
</reference>
<dbReference type="RefSeq" id="WP_039737972.1">
    <property type="nucleotide sequence ID" value="NZ_JTCM02000014.1"/>
</dbReference>
<dbReference type="EMBL" id="JTCM02000014">
    <property type="protein sequence ID" value="NEU72822.1"/>
    <property type="molecule type" value="Genomic_DNA"/>
</dbReference>
<evidence type="ECO:0000313" key="3">
    <source>
        <dbReference type="EMBL" id="NEU72822.1"/>
    </source>
</evidence>
<dbReference type="Pfam" id="PF02604">
    <property type="entry name" value="PhdYeFM_antitox"/>
    <property type="match status" value="1"/>
</dbReference>
<comment type="function">
    <text evidence="2">Antitoxin component of a type II toxin-antitoxin (TA) system.</text>
</comment>